<name>A0A6A4GB18_9AGAR</name>
<gene>
    <name evidence="2" type="ORF">BT96DRAFT_196142</name>
</gene>
<keyword evidence="3" id="KW-1185">Reference proteome</keyword>
<dbReference type="AlphaFoldDB" id="A0A6A4GB18"/>
<proteinExistence type="predicted"/>
<evidence type="ECO:0000313" key="3">
    <source>
        <dbReference type="Proteomes" id="UP000799118"/>
    </source>
</evidence>
<dbReference type="EMBL" id="ML771101">
    <property type="protein sequence ID" value="KAE9382699.1"/>
    <property type="molecule type" value="Genomic_DNA"/>
</dbReference>
<evidence type="ECO:0000256" key="1">
    <source>
        <dbReference type="SAM" id="MobiDB-lite"/>
    </source>
</evidence>
<evidence type="ECO:0000313" key="2">
    <source>
        <dbReference type="EMBL" id="KAE9382699.1"/>
    </source>
</evidence>
<dbReference type="Proteomes" id="UP000799118">
    <property type="component" value="Unassembled WGS sequence"/>
</dbReference>
<feature type="compositionally biased region" description="Polar residues" evidence="1">
    <location>
        <begin position="74"/>
        <end position="92"/>
    </location>
</feature>
<protein>
    <submittedName>
        <fullName evidence="2">Uncharacterized protein</fullName>
    </submittedName>
</protein>
<reference evidence="2" key="1">
    <citation type="journal article" date="2019" name="Environ. Microbiol.">
        <title>Fungal ecological strategies reflected in gene transcription - a case study of two litter decomposers.</title>
        <authorList>
            <person name="Barbi F."/>
            <person name="Kohler A."/>
            <person name="Barry K."/>
            <person name="Baskaran P."/>
            <person name="Daum C."/>
            <person name="Fauchery L."/>
            <person name="Ihrmark K."/>
            <person name="Kuo A."/>
            <person name="LaButti K."/>
            <person name="Lipzen A."/>
            <person name="Morin E."/>
            <person name="Grigoriev I.V."/>
            <person name="Henrissat B."/>
            <person name="Lindahl B."/>
            <person name="Martin F."/>
        </authorList>
    </citation>
    <scope>NUCLEOTIDE SEQUENCE</scope>
    <source>
        <strain evidence="2">JB14</strain>
    </source>
</reference>
<organism evidence="2 3">
    <name type="scientific">Gymnopus androsaceus JB14</name>
    <dbReference type="NCBI Taxonomy" id="1447944"/>
    <lineage>
        <taxon>Eukaryota</taxon>
        <taxon>Fungi</taxon>
        <taxon>Dikarya</taxon>
        <taxon>Basidiomycota</taxon>
        <taxon>Agaricomycotina</taxon>
        <taxon>Agaricomycetes</taxon>
        <taxon>Agaricomycetidae</taxon>
        <taxon>Agaricales</taxon>
        <taxon>Marasmiineae</taxon>
        <taxon>Omphalotaceae</taxon>
        <taxon>Gymnopus</taxon>
    </lineage>
</organism>
<accession>A0A6A4GB18</accession>
<feature type="region of interest" description="Disordered" evidence="1">
    <location>
        <begin position="58"/>
        <end position="92"/>
    </location>
</feature>
<sequence length="150" mass="16627">MKTAVLKASEKDKLRFEVHSHSSQSISGILKRYMKAIHPVEAAQRTQAIGRSLEWFGGPNTPITPSRRGMGDGISSSPSSRRATGDGYQSTGTGTDGESWIHLFVYLDVYRWIRCSFDGAFTSRVVCSIIELLLNHVSTLVSRPLNTRIK</sequence>